<reference evidence="1 2" key="1">
    <citation type="submission" date="2018-04" db="EMBL/GenBank/DDBJ databases">
        <title>The genome of golden apple snail Pomacea canaliculata provides insight into stress tolerance and invasive adaptation.</title>
        <authorList>
            <person name="Liu C."/>
            <person name="Liu B."/>
            <person name="Ren Y."/>
            <person name="Zhang Y."/>
            <person name="Wang H."/>
            <person name="Li S."/>
            <person name="Jiang F."/>
            <person name="Yin L."/>
            <person name="Zhang G."/>
            <person name="Qian W."/>
            <person name="Fan W."/>
        </authorList>
    </citation>
    <scope>NUCLEOTIDE SEQUENCE [LARGE SCALE GENOMIC DNA]</scope>
    <source>
        <strain evidence="1">SZHN2017</strain>
        <tissue evidence="1">Muscle</tissue>
    </source>
</reference>
<sequence length="135" mass="15399">MLRESKMPRVMLPLLQGTNDSEYELVARIYDPWNDFVEVSQPINLYVDESSSSLEKTLLFWDGQSSYTNWSSNLEKQMKSLTIASSLIAAHQNIKQVVNAGWNDVWTELQHPSSTPIRDNLTAVRLLSMLALNNI</sequence>
<proteinExistence type="predicted"/>
<comment type="caution">
    <text evidence="1">The sequence shown here is derived from an EMBL/GenBank/DDBJ whole genome shotgun (WGS) entry which is preliminary data.</text>
</comment>
<organism evidence="1 2">
    <name type="scientific">Pomacea canaliculata</name>
    <name type="common">Golden apple snail</name>
    <dbReference type="NCBI Taxonomy" id="400727"/>
    <lineage>
        <taxon>Eukaryota</taxon>
        <taxon>Metazoa</taxon>
        <taxon>Spiralia</taxon>
        <taxon>Lophotrochozoa</taxon>
        <taxon>Mollusca</taxon>
        <taxon>Gastropoda</taxon>
        <taxon>Caenogastropoda</taxon>
        <taxon>Architaenioglossa</taxon>
        <taxon>Ampullarioidea</taxon>
        <taxon>Ampullariidae</taxon>
        <taxon>Pomacea</taxon>
    </lineage>
</organism>
<dbReference type="EMBL" id="PZQS01000006">
    <property type="protein sequence ID" value="PVD28959.1"/>
    <property type="molecule type" value="Genomic_DNA"/>
</dbReference>
<evidence type="ECO:0000313" key="1">
    <source>
        <dbReference type="EMBL" id="PVD28959.1"/>
    </source>
</evidence>
<evidence type="ECO:0000313" key="2">
    <source>
        <dbReference type="Proteomes" id="UP000245119"/>
    </source>
</evidence>
<dbReference type="Proteomes" id="UP000245119">
    <property type="component" value="Linkage Group LG6"/>
</dbReference>
<keyword evidence="2" id="KW-1185">Reference proteome</keyword>
<protein>
    <submittedName>
        <fullName evidence="1">Uncharacterized protein</fullName>
    </submittedName>
</protein>
<name>A0A2T7P6B6_POMCA</name>
<accession>A0A2T7P6B6</accession>
<gene>
    <name evidence="1" type="ORF">C0Q70_11555</name>
</gene>
<dbReference type="AlphaFoldDB" id="A0A2T7P6B6"/>
<dbReference type="OrthoDB" id="10039908at2759"/>